<dbReference type="EMBL" id="BOMG01000117">
    <property type="protein sequence ID" value="GID60978.1"/>
    <property type="molecule type" value="Genomic_DNA"/>
</dbReference>
<dbReference type="Proteomes" id="UP000612282">
    <property type="component" value="Unassembled WGS sequence"/>
</dbReference>
<keyword evidence="3" id="KW-1185">Reference proteome</keyword>
<proteinExistence type="predicted"/>
<feature type="region of interest" description="Disordered" evidence="1">
    <location>
        <begin position="1"/>
        <end position="26"/>
    </location>
</feature>
<gene>
    <name evidence="2" type="ORF">Aco03nite_093820</name>
</gene>
<reference evidence="2 3" key="1">
    <citation type="submission" date="2021-01" db="EMBL/GenBank/DDBJ databases">
        <title>Whole genome shotgun sequence of Actinoplanes couchii NBRC 106145.</title>
        <authorList>
            <person name="Komaki H."/>
            <person name="Tamura T."/>
        </authorList>
    </citation>
    <scope>NUCLEOTIDE SEQUENCE [LARGE SCALE GENOMIC DNA]</scope>
    <source>
        <strain evidence="2 3">NBRC 106145</strain>
    </source>
</reference>
<evidence type="ECO:0000256" key="1">
    <source>
        <dbReference type="SAM" id="MobiDB-lite"/>
    </source>
</evidence>
<organism evidence="2 3">
    <name type="scientific">Actinoplanes couchii</name>
    <dbReference type="NCBI Taxonomy" id="403638"/>
    <lineage>
        <taxon>Bacteria</taxon>
        <taxon>Bacillati</taxon>
        <taxon>Actinomycetota</taxon>
        <taxon>Actinomycetes</taxon>
        <taxon>Micromonosporales</taxon>
        <taxon>Micromonosporaceae</taxon>
        <taxon>Actinoplanes</taxon>
    </lineage>
</organism>
<accession>A0ABQ3XR74</accession>
<sequence>MSSATSASRFRASEATDAASPDSGGAACAAHQRCEQGCGVAELNEEAIALLEVALTLTG</sequence>
<evidence type="ECO:0000313" key="2">
    <source>
        <dbReference type="EMBL" id="GID60978.1"/>
    </source>
</evidence>
<evidence type="ECO:0000313" key="3">
    <source>
        <dbReference type="Proteomes" id="UP000612282"/>
    </source>
</evidence>
<comment type="caution">
    <text evidence="2">The sequence shown here is derived from an EMBL/GenBank/DDBJ whole genome shotgun (WGS) entry which is preliminary data.</text>
</comment>
<protein>
    <submittedName>
        <fullName evidence="2">Uncharacterized protein</fullName>
    </submittedName>
</protein>
<feature type="compositionally biased region" description="Low complexity" evidence="1">
    <location>
        <begin position="1"/>
        <end position="16"/>
    </location>
</feature>
<name>A0ABQ3XR74_9ACTN</name>